<keyword evidence="2" id="KW-0143">Chaperone</keyword>
<comment type="caution">
    <text evidence="3">The sequence shown here is derived from an EMBL/GenBank/DDBJ whole genome shotgun (WGS) entry which is preliminary data.</text>
</comment>
<evidence type="ECO:0000313" key="4">
    <source>
        <dbReference type="Proteomes" id="UP001549146"/>
    </source>
</evidence>
<name>A0ABV2LPV1_9FLAO</name>
<sequence>METTENLIIIGDRVLIKPKTESNQTKSGLYLPPGVKEKEEIQSGYVVKTGPGYAVSYDEMDEPWKMKEEKAKYIPLQVREGDLAIFLLKMAYEIVYQEEKYYIVPQSGILMLERDENILDEFLS</sequence>
<gene>
    <name evidence="3" type="ORF">ABID46_000141</name>
</gene>
<dbReference type="InterPro" id="IPR020818">
    <property type="entry name" value="Chaperonin_GroES"/>
</dbReference>
<dbReference type="RefSeq" id="WP_354505703.1">
    <property type="nucleotide sequence ID" value="NZ_JBEPMO010000001.1"/>
</dbReference>
<dbReference type="Proteomes" id="UP001549146">
    <property type="component" value="Unassembled WGS sequence"/>
</dbReference>
<evidence type="ECO:0000313" key="3">
    <source>
        <dbReference type="EMBL" id="MET3730589.1"/>
    </source>
</evidence>
<dbReference type="SUPFAM" id="SSF50129">
    <property type="entry name" value="GroES-like"/>
    <property type="match status" value="1"/>
</dbReference>
<organism evidence="3 4">
    <name type="scientific">Moheibacter stercoris</name>
    <dbReference type="NCBI Taxonomy" id="1628251"/>
    <lineage>
        <taxon>Bacteria</taxon>
        <taxon>Pseudomonadati</taxon>
        <taxon>Bacteroidota</taxon>
        <taxon>Flavobacteriia</taxon>
        <taxon>Flavobacteriales</taxon>
        <taxon>Weeksellaceae</taxon>
        <taxon>Moheibacter</taxon>
    </lineage>
</organism>
<comment type="similarity">
    <text evidence="1">Belongs to the GroES chaperonin family.</text>
</comment>
<dbReference type="InterPro" id="IPR011032">
    <property type="entry name" value="GroES-like_sf"/>
</dbReference>
<evidence type="ECO:0000256" key="1">
    <source>
        <dbReference type="ARBA" id="ARBA00006975"/>
    </source>
</evidence>
<dbReference type="PANTHER" id="PTHR10772:SF58">
    <property type="entry name" value="CO-CHAPERONIN GROES"/>
    <property type="match status" value="1"/>
</dbReference>
<dbReference type="Gene3D" id="2.30.33.40">
    <property type="entry name" value="GroES chaperonin"/>
    <property type="match status" value="1"/>
</dbReference>
<dbReference type="SMART" id="SM00883">
    <property type="entry name" value="Cpn10"/>
    <property type="match status" value="1"/>
</dbReference>
<dbReference type="InterPro" id="IPR037124">
    <property type="entry name" value="Chaperonin_GroES_sf"/>
</dbReference>
<accession>A0ABV2LPV1</accession>
<protein>
    <submittedName>
        <fullName evidence="3">Co-chaperonin GroES (HSP10)</fullName>
    </submittedName>
</protein>
<dbReference type="PANTHER" id="PTHR10772">
    <property type="entry name" value="10 KDA HEAT SHOCK PROTEIN"/>
    <property type="match status" value="1"/>
</dbReference>
<proteinExistence type="inferred from homology"/>
<keyword evidence="4" id="KW-1185">Reference proteome</keyword>
<dbReference type="EMBL" id="JBEPMO010000001">
    <property type="protein sequence ID" value="MET3730589.1"/>
    <property type="molecule type" value="Genomic_DNA"/>
</dbReference>
<evidence type="ECO:0000256" key="2">
    <source>
        <dbReference type="ARBA" id="ARBA00023186"/>
    </source>
</evidence>
<dbReference type="CDD" id="cd00320">
    <property type="entry name" value="cpn10"/>
    <property type="match status" value="1"/>
</dbReference>
<reference evidence="3 4" key="1">
    <citation type="submission" date="2024-06" db="EMBL/GenBank/DDBJ databases">
        <title>Genomic Encyclopedia of Type Strains, Phase IV (KMG-IV): sequencing the most valuable type-strain genomes for metagenomic binning, comparative biology and taxonomic classification.</title>
        <authorList>
            <person name="Goeker M."/>
        </authorList>
    </citation>
    <scope>NUCLEOTIDE SEQUENCE [LARGE SCALE GENOMIC DNA]</scope>
    <source>
        <strain evidence="3 4">DSM 29388</strain>
    </source>
</reference>
<dbReference type="Pfam" id="PF00166">
    <property type="entry name" value="Cpn10"/>
    <property type="match status" value="1"/>
</dbReference>